<dbReference type="InterPro" id="IPR001387">
    <property type="entry name" value="Cro/C1-type_HTH"/>
</dbReference>
<proteinExistence type="predicted"/>
<evidence type="ECO:0000259" key="3">
    <source>
        <dbReference type="PROSITE" id="PS50943"/>
    </source>
</evidence>
<dbReference type="InterPro" id="IPR010982">
    <property type="entry name" value="Lambda_DNA-bd_dom_sf"/>
</dbReference>
<dbReference type="Pfam" id="PF13560">
    <property type="entry name" value="HTH_31"/>
    <property type="match status" value="1"/>
</dbReference>
<dbReference type="SUPFAM" id="SSF47413">
    <property type="entry name" value="lambda repressor-like DNA-binding domains"/>
    <property type="match status" value="1"/>
</dbReference>
<reference evidence="5 6" key="2">
    <citation type="submission" date="2014-07" db="EMBL/GenBank/DDBJ databases">
        <authorList>
            <person name="Zhang J.E."/>
            <person name="Yang H."/>
            <person name="Guo J."/>
            <person name="Deng Z."/>
            <person name="Luo H."/>
            <person name="Luo M."/>
            <person name="Zhao B."/>
        </authorList>
    </citation>
    <scope>NUCLEOTIDE SEQUENCE [LARGE SCALE GENOMIC DNA]</scope>
    <source>
        <strain evidence="5">ATCC 10762</strain>
        <strain evidence="6">ATCC 10762 / DSM 40127 / CCM 3239 / JCM 4008 / LMG 5968 / NBRC 12843 / NCIMB 8234 / A-377</strain>
    </source>
</reference>
<dbReference type="Proteomes" id="UP000610124">
    <property type="component" value="Unassembled WGS sequence"/>
</dbReference>
<dbReference type="InterPro" id="IPR021224">
    <property type="entry name" value="DUF2690"/>
</dbReference>
<keyword evidence="2" id="KW-1133">Transmembrane helix</keyword>
<keyword evidence="2" id="KW-0812">Transmembrane</keyword>
<protein>
    <recommendedName>
        <fullName evidence="3">HTH cro/C1-type domain-containing protein</fullName>
    </recommendedName>
</protein>
<dbReference type="Proteomes" id="UP000037395">
    <property type="component" value="Unassembled WGS sequence"/>
</dbReference>
<dbReference type="GO" id="GO:0003677">
    <property type="term" value="F:DNA binding"/>
    <property type="evidence" value="ECO:0007669"/>
    <property type="project" value="InterPro"/>
</dbReference>
<dbReference type="EMBL" id="JPRF03000024">
    <property type="protein sequence ID" value="OEV36616.1"/>
    <property type="molecule type" value="Genomic_DNA"/>
</dbReference>
<evidence type="ECO:0000256" key="2">
    <source>
        <dbReference type="SAM" id="Phobius"/>
    </source>
</evidence>
<feature type="region of interest" description="Disordered" evidence="1">
    <location>
        <begin position="311"/>
        <end position="339"/>
    </location>
</feature>
<dbReference type="EMBL" id="BMUB01000004">
    <property type="protein sequence ID" value="GGU71236.1"/>
    <property type="molecule type" value="Genomic_DNA"/>
</dbReference>
<reference evidence="4" key="5">
    <citation type="submission" date="2020-09" db="EMBL/GenBank/DDBJ databases">
        <authorList>
            <person name="Sun Q."/>
            <person name="Ohkuma M."/>
        </authorList>
    </citation>
    <scope>NUCLEOTIDE SEQUENCE</scope>
    <source>
        <strain evidence="4">JCM 4434</strain>
    </source>
</reference>
<evidence type="ECO:0000313" key="5">
    <source>
        <dbReference type="EMBL" id="OEV36616.1"/>
    </source>
</evidence>
<dbReference type="RefSeq" id="WP_030554824.1">
    <property type="nucleotide sequence ID" value="NZ_BMUB01000004.1"/>
</dbReference>
<dbReference type="Pfam" id="PF10901">
    <property type="entry name" value="DUF2690"/>
    <property type="match status" value="1"/>
</dbReference>
<reference evidence="4" key="1">
    <citation type="journal article" date="2014" name="Int. J. Syst. Evol. Microbiol.">
        <title>Complete genome sequence of Corynebacterium casei LMG S-19264T (=DSM 44701T), isolated from a smear-ripened cheese.</title>
        <authorList>
            <consortium name="US DOE Joint Genome Institute (JGI-PGF)"/>
            <person name="Walter F."/>
            <person name="Albersmeier A."/>
            <person name="Kalinowski J."/>
            <person name="Ruckert C."/>
        </authorList>
    </citation>
    <scope>NUCLEOTIDE SEQUENCE</scope>
    <source>
        <strain evidence="4">JCM 4434</strain>
    </source>
</reference>
<dbReference type="SMART" id="SM00530">
    <property type="entry name" value="HTH_XRE"/>
    <property type="match status" value="1"/>
</dbReference>
<sequence>MSQSWKPLPDGLSEPARRLAEELRAVKDAHRISLAELGKRTYLSKASWERWLNGKRLITPQALAGMIAALDCDGELLTSLLRQAEAARDAAEGAAPVSEPVPAPVSEPVLAPVSEPVLVPAPVPVAVQAWPTEAPVRSAVLGRAAGWRRPSALLAAAVAVALVLAVSLYLHGLNGGTDAAAAGLPATSAEAGAAPLCQGIGCAGKDPQLMGCENDDHTLLTGNVGQVVLYLHYSPRCRAAWAGITEGAPGDTVTITNRTGWQETALIHWGYDNYSAMVDAGPADTTLRVCGHQPGGDGCLPLVTDPAARAATMAAPSPKAPSPVASVPVTESPTPSATS</sequence>
<evidence type="ECO:0000313" key="4">
    <source>
        <dbReference type="EMBL" id="GGU71236.1"/>
    </source>
</evidence>
<dbReference type="GeneID" id="97485482"/>
<dbReference type="AlphaFoldDB" id="A0A1E7N7E5"/>
<evidence type="ECO:0000256" key="1">
    <source>
        <dbReference type="SAM" id="MobiDB-lite"/>
    </source>
</evidence>
<evidence type="ECO:0000313" key="6">
    <source>
        <dbReference type="Proteomes" id="UP000037395"/>
    </source>
</evidence>
<accession>A0A8H9HKF2</accession>
<keyword evidence="6" id="KW-1185">Reference proteome</keyword>
<keyword evidence="2" id="KW-0472">Membrane</keyword>
<dbReference type="Gene3D" id="1.10.260.40">
    <property type="entry name" value="lambda repressor-like DNA-binding domains"/>
    <property type="match status" value="1"/>
</dbReference>
<feature type="transmembrane region" description="Helical" evidence="2">
    <location>
        <begin position="152"/>
        <end position="170"/>
    </location>
</feature>
<feature type="domain" description="HTH cro/C1-type" evidence="3">
    <location>
        <begin position="23"/>
        <end position="77"/>
    </location>
</feature>
<reference evidence="6" key="4">
    <citation type="submission" date="2016-08" db="EMBL/GenBank/DDBJ databases">
        <title>Sequencing, assembly and comparative genomics of S. aureofaciens ATCC 10762.</title>
        <authorList>
            <person name="Gradnigo J.S."/>
            <person name="Johnson N."/>
            <person name="Somerville G.A."/>
        </authorList>
    </citation>
    <scope>NUCLEOTIDE SEQUENCE [LARGE SCALE GENOMIC DNA]</scope>
    <source>
        <strain evidence="6">ATCC 10762 / DSM 40127 / CCM 3239 / JCM 4008 / LMG 5968 / NBRC 12843 / NCIMB 8234 / A-377</strain>
    </source>
</reference>
<comment type="caution">
    <text evidence="5">The sequence shown here is derived from an EMBL/GenBank/DDBJ whole genome shotgun (WGS) entry which is preliminary data.</text>
</comment>
<accession>A0A1E7N7E5</accession>
<name>A0A1E7N7E5_KITAU</name>
<organism evidence="5 6">
    <name type="scientific">Kitasatospora aureofaciens</name>
    <name type="common">Streptomyces aureofaciens</name>
    <dbReference type="NCBI Taxonomy" id="1894"/>
    <lineage>
        <taxon>Bacteria</taxon>
        <taxon>Bacillati</taxon>
        <taxon>Actinomycetota</taxon>
        <taxon>Actinomycetes</taxon>
        <taxon>Kitasatosporales</taxon>
        <taxon>Streptomycetaceae</taxon>
        <taxon>Kitasatospora</taxon>
    </lineage>
</organism>
<gene>
    <name evidence="4" type="ORF">GCM10010502_23640</name>
    <name evidence="5" type="ORF">HS99_0027950</name>
</gene>
<dbReference type="PROSITE" id="PS50943">
    <property type="entry name" value="HTH_CROC1"/>
    <property type="match status" value="1"/>
</dbReference>
<reference evidence="5" key="3">
    <citation type="submission" date="2016-08" db="EMBL/GenBank/DDBJ databases">
        <title>Sequencing, Assembly and Comparative Genomics of S. aureofaciens ATCC 10762.</title>
        <authorList>
            <person name="Gradnigo J.S."/>
            <person name="Johnson N."/>
            <person name="Somerville G.A."/>
        </authorList>
    </citation>
    <scope>NUCLEOTIDE SEQUENCE [LARGE SCALE GENOMIC DNA]</scope>
    <source>
        <strain evidence="5">ATCC 10762</strain>
    </source>
</reference>